<reference evidence="5" key="2">
    <citation type="journal article" date="2020" name="Plant Dis.">
        <title>A Grain Rot of Rice in Iran Caused by a Xanthomonas Strain Closely Related to X. sacchari.</title>
        <authorList>
            <person name="Mirghasempour S.A."/>
            <person name="Huang S."/>
            <person name="Studholme D.J."/>
            <person name="Brady C.L."/>
        </authorList>
    </citation>
    <scope>NUCLEOTIDE SEQUENCE</scope>
    <source>
        <strain evidence="5">SAM114</strain>
    </source>
</reference>
<comment type="similarity">
    <text evidence="1">Belongs to the NAD(P)-dependent epimerase/dehydratase family. SDR39U1 subfamily.</text>
</comment>
<evidence type="ECO:0000256" key="1">
    <source>
        <dbReference type="ARBA" id="ARBA00009353"/>
    </source>
</evidence>
<evidence type="ECO:0000313" key="5">
    <source>
        <dbReference type="EMBL" id="MRH73672.1"/>
    </source>
</evidence>
<proteinExistence type="inferred from homology"/>
<feature type="domain" description="NAD-dependent epimerase/dehydratase" evidence="2">
    <location>
        <begin position="3"/>
        <end position="213"/>
    </location>
</feature>
<sequence length="296" mass="32000">MHVLVTGGTGFIGRALCPALLDAGHRVSVLTRDPARAARLLPAVQVLDDLQRAAPADAVINLAGEPLTEGRWSATRKRRFRTSRIGTTRAVIDWMTGLDAAQRPGCLISGSAIGYYGDRGDEVLDEDSMPGDDFAAQLCRDWEAEALRAQALGVRTSLVRTGVVLGRDGGALARMLLPFRFGMGGRMGDGRQWMSWIHRDDQVGLLMWLLQQGGEGAYDATAPAPVTNATFAQQLAATLHRPALLPMPAAALRLGFGEMAELLLGSQRVLPTRAQREGYVFRYPQLDAALRDLLAD</sequence>
<reference evidence="6 7" key="1">
    <citation type="submission" date="2019-11" db="EMBL/GenBank/DDBJ databases">
        <title>First report of rice panicle blight caused by Xanthomonas sp. in Iran.</title>
        <authorList>
            <person name="Mirghasempour S.A."/>
            <person name="Huang S."/>
            <person name="Brady C.L."/>
            <person name="Studholme D.J."/>
        </authorList>
    </citation>
    <scope>NUCLEOTIDE SEQUENCE [LARGE SCALE GENOMIC DNA]</scope>
    <source>
        <strain evidence="4 7">ASD011</strain>
        <strain evidence="6">SAM114</strain>
    </source>
</reference>
<accession>A0A6N7Q8R1</accession>
<dbReference type="Proteomes" id="UP000437931">
    <property type="component" value="Unassembled WGS sequence"/>
</dbReference>
<dbReference type="AlphaFoldDB" id="A0A6N7Q8R1"/>
<name>A0A6N7Q8R1_9XANT</name>
<dbReference type="PANTHER" id="PTHR11092:SF0">
    <property type="entry name" value="EPIMERASE FAMILY PROTEIN SDR39U1"/>
    <property type="match status" value="1"/>
</dbReference>
<dbReference type="InterPro" id="IPR010099">
    <property type="entry name" value="SDR39U1"/>
</dbReference>
<evidence type="ECO:0000259" key="2">
    <source>
        <dbReference type="Pfam" id="PF01370"/>
    </source>
</evidence>
<dbReference type="CDD" id="cd05242">
    <property type="entry name" value="SDR_a8"/>
    <property type="match status" value="1"/>
</dbReference>
<dbReference type="Gene3D" id="3.40.50.720">
    <property type="entry name" value="NAD(P)-binding Rossmann-like Domain"/>
    <property type="match status" value="1"/>
</dbReference>
<dbReference type="RefSeq" id="WP_153750655.1">
    <property type="nucleotide sequence ID" value="NZ_WJPM01000002.1"/>
</dbReference>
<dbReference type="EMBL" id="WJPN01000002">
    <property type="protein sequence ID" value="MRG99340.1"/>
    <property type="molecule type" value="Genomic_DNA"/>
</dbReference>
<dbReference type="PANTHER" id="PTHR11092">
    <property type="entry name" value="SUGAR NUCLEOTIDE EPIMERASE RELATED"/>
    <property type="match status" value="1"/>
</dbReference>
<dbReference type="InterPro" id="IPR001509">
    <property type="entry name" value="Epimerase_deHydtase"/>
</dbReference>
<evidence type="ECO:0000313" key="4">
    <source>
        <dbReference type="EMBL" id="MRG99340.1"/>
    </source>
</evidence>
<gene>
    <name evidence="4" type="ORF">GIY21_03440</name>
    <name evidence="5" type="ORF">GIY22_03430</name>
</gene>
<organism evidence="4 7">
    <name type="scientific">Xanthomonas sontii</name>
    <dbReference type="NCBI Taxonomy" id="2650745"/>
    <lineage>
        <taxon>Bacteria</taxon>
        <taxon>Pseudomonadati</taxon>
        <taxon>Pseudomonadota</taxon>
        <taxon>Gammaproteobacteria</taxon>
        <taxon>Lysobacterales</taxon>
        <taxon>Lysobacteraceae</taxon>
        <taxon>Xanthomonas</taxon>
    </lineage>
</organism>
<dbReference type="Pfam" id="PF01370">
    <property type="entry name" value="Epimerase"/>
    <property type="match status" value="1"/>
</dbReference>
<dbReference type="Pfam" id="PF08338">
    <property type="entry name" value="DUF1731"/>
    <property type="match status" value="1"/>
</dbReference>
<dbReference type="SUPFAM" id="SSF51735">
    <property type="entry name" value="NAD(P)-binding Rossmann-fold domains"/>
    <property type="match status" value="1"/>
</dbReference>
<comment type="caution">
    <text evidence="4">The sequence shown here is derived from an EMBL/GenBank/DDBJ whole genome shotgun (WGS) entry which is preliminary data.</text>
</comment>
<evidence type="ECO:0000259" key="3">
    <source>
        <dbReference type="Pfam" id="PF08338"/>
    </source>
</evidence>
<dbReference type="InterPro" id="IPR036291">
    <property type="entry name" value="NAD(P)-bd_dom_sf"/>
</dbReference>
<evidence type="ECO:0000313" key="6">
    <source>
        <dbReference type="Proteomes" id="UP000437931"/>
    </source>
</evidence>
<protein>
    <submittedName>
        <fullName evidence="4">TIGR01777 family protein</fullName>
    </submittedName>
</protein>
<dbReference type="InterPro" id="IPR013549">
    <property type="entry name" value="DUF1731"/>
</dbReference>
<dbReference type="NCBIfam" id="TIGR01777">
    <property type="entry name" value="yfcH"/>
    <property type="match status" value="1"/>
</dbReference>
<keyword evidence="6" id="KW-1185">Reference proteome</keyword>
<dbReference type="EMBL" id="WJPM01000002">
    <property type="protein sequence ID" value="MRH73672.1"/>
    <property type="molecule type" value="Genomic_DNA"/>
</dbReference>
<dbReference type="Proteomes" id="UP000439314">
    <property type="component" value="Unassembled WGS sequence"/>
</dbReference>
<evidence type="ECO:0000313" key="7">
    <source>
        <dbReference type="Proteomes" id="UP000439314"/>
    </source>
</evidence>
<feature type="domain" description="DUF1731" evidence="3">
    <location>
        <begin position="247"/>
        <end position="293"/>
    </location>
</feature>